<evidence type="ECO:0000256" key="1">
    <source>
        <dbReference type="SAM" id="MobiDB-lite"/>
    </source>
</evidence>
<feature type="compositionally biased region" description="Low complexity" evidence="1">
    <location>
        <begin position="470"/>
        <end position="487"/>
    </location>
</feature>
<keyword evidence="3" id="KW-1185">Reference proteome</keyword>
<reference evidence="2 3" key="1">
    <citation type="submission" date="2020-03" db="EMBL/GenBank/DDBJ databases">
        <title>Draft Genome Sequence of Cudoniella acicularis.</title>
        <authorList>
            <person name="Buettner E."/>
            <person name="Kellner H."/>
        </authorList>
    </citation>
    <scope>NUCLEOTIDE SEQUENCE [LARGE SCALE GENOMIC DNA]</scope>
    <source>
        <strain evidence="2 3">DSM 108380</strain>
    </source>
</reference>
<evidence type="ECO:0000313" key="2">
    <source>
        <dbReference type="EMBL" id="KAF4633072.1"/>
    </source>
</evidence>
<proteinExistence type="predicted"/>
<accession>A0A8H4W455</accession>
<dbReference type="PANTHER" id="PTHR38111:SF11">
    <property type="entry name" value="TRANSCRIPTION FACTOR DOMAIN-CONTAINING PROTEIN-RELATED"/>
    <property type="match status" value="1"/>
</dbReference>
<dbReference type="Proteomes" id="UP000566819">
    <property type="component" value="Unassembled WGS sequence"/>
</dbReference>
<comment type="caution">
    <text evidence="2">The sequence shown here is derived from an EMBL/GenBank/DDBJ whole genome shotgun (WGS) entry which is preliminary data.</text>
</comment>
<gene>
    <name evidence="2" type="ORF">G7Y89_g5055</name>
</gene>
<protein>
    <recommendedName>
        <fullName evidence="4">Zn(2)-C6 fungal-type domain-containing protein</fullName>
    </recommendedName>
</protein>
<feature type="compositionally biased region" description="Pro residues" evidence="1">
    <location>
        <begin position="488"/>
        <end position="497"/>
    </location>
</feature>
<name>A0A8H4W455_9HELO</name>
<evidence type="ECO:0008006" key="4">
    <source>
        <dbReference type="Google" id="ProtNLM"/>
    </source>
</evidence>
<dbReference type="PANTHER" id="PTHR38111">
    <property type="entry name" value="ZN(2)-C6 FUNGAL-TYPE DOMAIN-CONTAINING PROTEIN-RELATED"/>
    <property type="match status" value="1"/>
</dbReference>
<sequence length="513" mass="58290">MVGVTGGSKACNTCKKRKIAVGLAFSFILEKPECSICRKSNRVCGGYTRERIFILDKRSKKAASTQAVSKPATKEKIEVEIPVQKEEEERPELLFEACFQPRQISRRNPIEGSIVTRKAYSSIWHVSPSNRAIYRQQILEEFLFVYMPPPQPSFIPLGKNSHHSGSWLSMIPSLPNITTALEASILAVCTAKLGRINNDSHLVRESLKFYIQGLWELQKALWNPRLMYRDETLAACMALMIYEVIECPDQNIEGWSNHINGCRRLFELRGPKAYRSDFGHQLFLSFRHIEIQQSLAERRSTFFSKPEWMHLPWKGYQKPLSAELHDILACMTGVMELGYRILGDPTCLLSPTLLIPALQEILTSIWTLDAQLTDFYQKFEAETPSPIYWACPSRDPIFPVAFHFPDPKTAHTCMLYWTTLSILWSGMAYLYKFLERLAQELESAQRKVTEAGSPSPSPSSPSPELEEESSPLTAHLSPPSTQPTLRPLTPPLSPTPRTPQRRRHPSKKTSANP</sequence>
<dbReference type="InterPro" id="IPR021858">
    <property type="entry name" value="Fun_TF"/>
</dbReference>
<evidence type="ECO:0000313" key="3">
    <source>
        <dbReference type="Proteomes" id="UP000566819"/>
    </source>
</evidence>
<dbReference type="Pfam" id="PF11951">
    <property type="entry name" value="Fungal_trans_2"/>
    <property type="match status" value="1"/>
</dbReference>
<organism evidence="2 3">
    <name type="scientific">Cudoniella acicularis</name>
    <dbReference type="NCBI Taxonomy" id="354080"/>
    <lineage>
        <taxon>Eukaryota</taxon>
        <taxon>Fungi</taxon>
        <taxon>Dikarya</taxon>
        <taxon>Ascomycota</taxon>
        <taxon>Pezizomycotina</taxon>
        <taxon>Leotiomycetes</taxon>
        <taxon>Helotiales</taxon>
        <taxon>Tricladiaceae</taxon>
        <taxon>Cudoniella</taxon>
    </lineage>
</organism>
<dbReference type="AlphaFoldDB" id="A0A8H4W455"/>
<dbReference type="InterPro" id="IPR053178">
    <property type="entry name" value="Osmoadaptation_assoc"/>
</dbReference>
<dbReference type="EMBL" id="JAAMPI010000292">
    <property type="protein sequence ID" value="KAF4633072.1"/>
    <property type="molecule type" value="Genomic_DNA"/>
</dbReference>
<dbReference type="OrthoDB" id="4491390at2759"/>
<feature type="region of interest" description="Disordered" evidence="1">
    <location>
        <begin position="445"/>
        <end position="513"/>
    </location>
</feature>